<dbReference type="EMBL" id="SOZH01000011">
    <property type="protein sequence ID" value="TFF05161.1"/>
    <property type="molecule type" value="Genomic_DNA"/>
</dbReference>
<organism evidence="2 3">
    <name type="scientific">Cellulosimicrobium funkei</name>
    <dbReference type="NCBI Taxonomy" id="264251"/>
    <lineage>
        <taxon>Bacteria</taxon>
        <taxon>Bacillati</taxon>
        <taxon>Actinomycetota</taxon>
        <taxon>Actinomycetes</taxon>
        <taxon>Micrococcales</taxon>
        <taxon>Promicromonosporaceae</taxon>
        <taxon>Cellulosimicrobium</taxon>
    </lineage>
</organism>
<dbReference type="Pfam" id="PF01042">
    <property type="entry name" value="Ribonuc_L-PSP"/>
    <property type="match status" value="1"/>
</dbReference>
<gene>
    <name evidence="2" type="ORF">E1O70_17895</name>
</gene>
<dbReference type="SUPFAM" id="SSF55298">
    <property type="entry name" value="YjgF-like"/>
    <property type="match status" value="1"/>
</dbReference>
<feature type="region of interest" description="Disordered" evidence="1">
    <location>
        <begin position="1"/>
        <end position="20"/>
    </location>
</feature>
<dbReference type="CDD" id="cd00448">
    <property type="entry name" value="YjgF_YER057c_UK114_family"/>
    <property type="match status" value="1"/>
</dbReference>
<protein>
    <submittedName>
        <fullName evidence="2">RidA family protein</fullName>
    </submittedName>
</protein>
<dbReference type="Proteomes" id="UP000298003">
    <property type="component" value="Unassembled WGS sequence"/>
</dbReference>
<dbReference type="RefSeq" id="WP_061268828.1">
    <property type="nucleotide sequence ID" value="NZ_SOZH01000011.1"/>
</dbReference>
<dbReference type="GeneID" id="95686358"/>
<accession>A0A4Y8QY01</accession>
<evidence type="ECO:0000256" key="1">
    <source>
        <dbReference type="SAM" id="MobiDB-lite"/>
    </source>
</evidence>
<dbReference type="PANTHER" id="PTHR43857:SF1">
    <property type="entry name" value="YJGH FAMILY PROTEIN"/>
    <property type="match status" value="1"/>
</dbReference>
<evidence type="ECO:0000313" key="3">
    <source>
        <dbReference type="Proteomes" id="UP000298003"/>
    </source>
</evidence>
<proteinExistence type="predicted"/>
<evidence type="ECO:0000313" key="2">
    <source>
        <dbReference type="EMBL" id="TFF05161.1"/>
    </source>
</evidence>
<dbReference type="PANTHER" id="PTHR43857">
    <property type="entry name" value="BLR7761 PROTEIN"/>
    <property type="match status" value="1"/>
</dbReference>
<dbReference type="Gene3D" id="3.30.1330.40">
    <property type="entry name" value="RutC-like"/>
    <property type="match status" value="1"/>
</dbReference>
<dbReference type="AlphaFoldDB" id="A0A4Y8QY01"/>
<keyword evidence="3" id="KW-1185">Reference proteome</keyword>
<name>A0A4Y8QY01_9MICO</name>
<comment type="caution">
    <text evidence="2">The sequence shown here is derived from an EMBL/GenBank/DDBJ whole genome shotgun (WGS) entry which is preliminary data.</text>
</comment>
<dbReference type="InterPro" id="IPR006175">
    <property type="entry name" value="YjgF/YER057c/UK114"/>
</dbReference>
<dbReference type="InterPro" id="IPR035959">
    <property type="entry name" value="RutC-like_sf"/>
</dbReference>
<sequence length="131" mass="13186">MATQSVTHLNPPGLHRNPAFSQGTIVETGRTLYVGGQNGTDAAGAIVEGGVAAQTAQALRNVLAVLAEAGAGPQDVARLAVYLDPEADLMEGFGAVGEVWGQHPAAVTVLRVGIARPGALVEIEAVAALPA</sequence>
<reference evidence="2 3" key="1">
    <citation type="submission" date="2019-03" db="EMBL/GenBank/DDBJ databases">
        <title>Cellulosimicrobium funkei JCM14302 Assembly.</title>
        <authorList>
            <person name="Dou T."/>
        </authorList>
    </citation>
    <scope>NUCLEOTIDE SEQUENCE [LARGE SCALE GENOMIC DNA]</scope>
    <source>
        <strain evidence="2 3">JCM 14302</strain>
    </source>
</reference>